<keyword evidence="4" id="KW-1185">Reference proteome</keyword>
<dbReference type="EMBL" id="CP069043">
    <property type="protein sequence ID" value="QRD06867.1"/>
    <property type="molecule type" value="Genomic_DNA"/>
</dbReference>
<reference evidence="4" key="1">
    <citation type="journal article" date="2021" name="BMC Genomics">
        <title>Chromosome-level genome assembly and manually-curated proteome of model necrotroph Parastagonospora nodorum Sn15 reveals a genome-wide trove of candidate effector homologs, and redundancy of virulence-related functions within an accessory chromosome.</title>
        <authorList>
            <person name="Bertazzoni S."/>
            <person name="Jones D.A.B."/>
            <person name="Phan H.T."/>
            <person name="Tan K.-C."/>
            <person name="Hane J.K."/>
        </authorList>
    </citation>
    <scope>NUCLEOTIDE SEQUENCE [LARGE SCALE GENOMIC DNA]</scope>
    <source>
        <strain evidence="4">SN15 / ATCC MYA-4574 / FGSC 10173)</strain>
    </source>
</reference>
<feature type="region of interest" description="Disordered" evidence="1">
    <location>
        <begin position="580"/>
        <end position="623"/>
    </location>
</feature>
<feature type="region of interest" description="Disordered" evidence="1">
    <location>
        <begin position="1"/>
        <end position="27"/>
    </location>
</feature>
<feature type="compositionally biased region" description="Acidic residues" evidence="1">
    <location>
        <begin position="817"/>
        <end position="829"/>
    </location>
</feature>
<feature type="region of interest" description="Disordered" evidence="1">
    <location>
        <begin position="462"/>
        <end position="515"/>
    </location>
</feature>
<feature type="compositionally biased region" description="Pro residues" evidence="1">
    <location>
        <begin position="612"/>
        <end position="623"/>
    </location>
</feature>
<feature type="region of interest" description="Disordered" evidence="1">
    <location>
        <begin position="41"/>
        <end position="86"/>
    </location>
</feature>
<gene>
    <name evidence="3" type="ORF">JI435_127210</name>
</gene>
<feature type="region of interest" description="Disordered" evidence="1">
    <location>
        <begin position="788"/>
        <end position="848"/>
    </location>
</feature>
<evidence type="ECO:0000313" key="4">
    <source>
        <dbReference type="Proteomes" id="UP000663193"/>
    </source>
</evidence>
<name>A0A7U2IBK0_PHANO</name>
<accession>A0A7U2IBK0</accession>
<feature type="compositionally biased region" description="Polar residues" evidence="1">
    <location>
        <begin position="733"/>
        <end position="743"/>
    </location>
</feature>
<feature type="region of interest" description="Disordered" evidence="1">
    <location>
        <begin position="669"/>
        <end position="749"/>
    </location>
</feature>
<dbReference type="AlphaFoldDB" id="A0A7U2IBK0"/>
<dbReference type="Pfam" id="PF14661">
    <property type="entry name" value="HAUS6_N"/>
    <property type="match status" value="1"/>
</dbReference>
<feature type="compositionally biased region" description="Pro residues" evidence="1">
    <location>
        <begin position="679"/>
        <end position="692"/>
    </location>
</feature>
<organism evidence="3 4">
    <name type="scientific">Phaeosphaeria nodorum (strain SN15 / ATCC MYA-4574 / FGSC 10173)</name>
    <name type="common">Glume blotch fungus</name>
    <name type="synonym">Parastagonospora nodorum</name>
    <dbReference type="NCBI Taxonomy" id="321614"/>
    <lineage>
        <taxon>Eukaryota</taxon>
        <taxon>Fungi</taxon>
        <taxon>Dikarya</taxon>
        <taxon>Ascomycota</taxon>
        <taxon>Pezizomycotina</taxon>
        <taxon>Dothideomycetes</taxon>
        <taxon>Pleosporomycetidae</taxon>
        <taxon>Pleosporales</taxon>
        <taxon>Pleosporineae</taxon>
        <taxon>Phaeosphaeriaceae</taxon>
        <taxon>Parastagonospora</taxon>
    </lineage>
</organism>
<sequence length="848" mass="95273">CMRADFSRFPPPWQHKQHHTNHSPHRWKLLYDPAKTKQLRDNANGESMSRSTSQSSTATNTTTHGISRSLSAKTNTKPQPLNPSPAQDVRIFVSNLRLLDLDLKGDWPGISVQTFSAKNADQRQRIGGTEWALFRLFEIWDPDETAQKLQPFFPPLEPIQSLNLRAALYRCLNELKKNGVLGRETVLRKTMLDECKGEKFYEILAIFSNAALKKVLESRESRVSDEAVARRLAIAPTLSAGSQQSLLPLAIAHKAALVNILRRKEQKRRRYLEFEALLNSKTEDINRRIRKSKDTPRAKRPAVPQREADAIKKQLKDNWIGNQKWLDVMLQGDDVQAGEAWMGSRFDKIWRMVEHGRKLEDVTPEAGLLENLQSRVQEQKDRLAKWKTFHERLQQDKADPTATVVKAPAVTKEFKFEDHLRYALPSSKRSANETKPVQRPAMSSEYEGILSEMKADLARVTTSKSIRTASPLARRRTSSGAHSPARSRKNTRSESIPPVPISPVRTTRPLLQSKKSSLERVPVLLPTRRAPVTATPIDSEATLVGHTSALRSTGTASYPTQSPVEEYAVSEPELDTTEIVPEVVEEPPSSPPQAIDYPSQPPSPEPTFARPFEPPTPFLEPPELNPEEALAEQIVTSIGDATPSPVKKPQPRMSLSLLERTRMSMARTTSFEPITESPLPEPSPQLPTLPSDPEPDRHATLLERTRLSMMAMEAKPRQSLGGPRDKDKRKSRNSLFPVNQFDTPRTRKSFEIIEEAKSTDPERTPKEVLFSDEVDYERVFKSRPRIATSPVFSPEREGGVDEEGDSDPDGVTGIDLGDVDCEGDQDEDGFTGSWADSPSRVRAGKVRY</sequence>
<feature type="domain" description="HAUS augmin-like complex subunit 6 N-terminal" evidence="2">
    <location>
        <begin position="92"/>
        <end position="314"/>
    </location>
</feature>
<dbReference type="VEuPathDB" id="FungiDB:JI435_127210"/>
<feature type="compositionally biased region" description="Low complexity" evidence="1">
    <location>
        <begin position="47"/>
        <end position="63"/>
    </location>
</feature>
<feature type="compositionally biased region" description="Basic residues" evidence="1">
    <location>
        <begin position="15"/>
        <end position="27"/>
    </location>
</feature>
<proteinExistence type="predicted"/>
<dbReference type="InterPro" id="IPR028163">
    <property type="entry name" value="HAUS_6_N"/>
</dbReference>
<dbReference type="OrthoDB" id="5575722at2759"/>
<protein>
    <recommendedName>
        <fullName evidence="2">HAUS augmin-like complex subunit 6 N-terminal domain-containing protein</fullName>
    </recommendedName>
</protein>
<evidence type="ECO:0000259" key="2">
    <source>
        <dbReference type="Pfam" id="PF14661"/>
    </source>
</evidence>
<dbReference type="Proteomes" id="UP000663193">
    <property type="component" value="Chromosome 21"/>
</dbReference>
<evidence type="ECO:0000313" key="3">
    <source>
        <dbReference type="EMBL" id="QRD06867.1"/>
    </source>
</evidence>
<feature type="compositionally biased region" description="Polar residues" evidence="1">
    <location>
        <begin position="64"/>
        <end position="79"/>
    </location>
</feature>
<evidence type="ECO:0000256" key="1">
    <source>
        <dbReference type="SAM" id="MobiDB-lite"/>
    </source>
</evidence>
<feature type="non-terminal residue" evidence="3">
    <location>
        <position position="1"/>
    </location>
</feature>
<feature type="compositionally biased region" description="Basic and acidic residues" evidence="1">
    <location>
        <begin position="694"/>
        <end position="706"/>
    </location>
</feature>